<sequence length="303" mass="34654">MRGVKHMLELRIGDKILTGKVDFAFMKKAKEKYEKVKEQEYEVKGRTIKEEDRTPGYEVIYEGLLRDDYDALLYFWDCAFAGYEQSPSLDDIGQALSDMDIDEAFNQAFQALDNSGFFQTSCAGLLEEERFHHQSAGIPSENDRGRGREGASVAGHGAIQGNKENPGGNEPGGQEKRKEINFKEIIRNAQQYLKVTDIKTIMSWDWNEYEALIQGATMRQIDELERAAQVALFNRFAQHKKGRLKIKQIFDAEKARKMFIDGNGEWKKARTDEDINKKAERAAKEQQAWNEFMASGGLKFTPK</sequence>
<evidence type="ECO:0000313" key="3">
    <source>
        <dbReference type="Proteomes" id="UP000326995"/>
    </source>
</evidence>
<proteinExistence type="predicted"/>
<accession>A0A5P8PHY9</accession>
<dbReference type="Pfam" id="PF12363">
    <property type="entry name" value="Phage_TAC_12"/>
    <property type="match status" value="1"/>
</dbReference>
<keyword evidence="3" id="KW-1185">Reference proteome</keyword>
<dbReference type="Proteomes" id="UP000326995">
    <property type="component" value="Segment"/>
</dbReference>
<dbReference type="KEGG" id="vg:77850643"/>
<reference evidence="2 3" key="1">
    <citation type="submission" date="2019-07" db="EMBL/GenBank/DDBJ databases">
        <authorList>
            <person name="Tomko B.E."/>
            <person name="Krukonis G.P."/>
            <person name="Delesalle V.A."/>
        </authorList>
    </citation>
    <scope>NUCLEOTIDE SEQUENCE [LARGE SCALE GENOMIC DNA]</scope>
</reference>
<organism evidence="2 3">
    <name type="scientific">Bacillus phage 049ML001</name>
    <dbReference type="NCBI Taxonomy" id="2601660"/>
    <lineage>
        <taxon>Viruses</taxon>
        <taxon>Duplodnaviria</taxon>
        <taxon>Heunggongvirae</taxon>
        <taxon>Uroviricota</taxon>
        <taxon>Caudoviricetes</taxon>
        <taxon>Trautnerviridae</taxon>
        <taxon>Polsinellivirinae</taxon>
        <taxon>Rivavirus</taxon>
        <taxon>Rivavirus rv049ML001</taxon>
    </lineage>
</organism>
<dbReference type="InterPro" id="IPR024410">
    <property type="entry name" value="Phage_TAC_12"/>
</dbReference>
<feature type="region of interest" description="Disordered" evidence="1">
    <location>
        <begin position="135"/>
        <end position="175"/>
    </location>
</feature>
<dbReference type="RefSeq" id="YP_010644418.1">
    <property type="nucleotide sequence ID" value="NC_070625.1"/>
</dbReference>
<protein>
    <submittedName>
        <fullName evidence="2">Tail assembly chaperone</fullName>
    </submittedName>
</protein>
<name>A0A5P8PHY9_9CAUD</name>
<dbReference type="EMBL" id="MN176227">
    <property type="protein sequence ID" value="QFR56321.1"/>
    <property type="molecule type" value="Genomic_DNA"/>
</dbReference>
<gene>
    <name evidence="2" type="primary">18</name>
    <name evidence="2" type="ORF">049ML001_18</name>
</gene>
<evidence type="ECO:0000313" key="2">
    <source>
        <dbReference type="EMBL" id="QFR56321.1"/>
    </source>
</evidence>
<dbReference type="GeneID" id="77850643"/>
<evidence type="ECO:0000256" key="1">
    <source>
        <dbReference type="SAM" id="MobiDB-lite"/>
    </source>
</evidence>